<accession>A0ACC2I677</accession>
<dbReference type="EMBL" id="JAPESX010001926">
    <property type="protein sequence ID" value="KAJ8110446.1"/>
    <property type="molecule type" value="Genomic_DNA"/>
</dbReference>
<protein>
    <submittedName>
        <fullName evidence="1">Uncharacterized protein</fullName>
    </submittedName>
</protein>
<gene>
    <name evidence="1" type="ORF">ONZ43_g5869</name>
</gene>
<evidence type="ECO:0000313" key="1">
    <source>
        <dbReference type="EMBL" id="KAJ8110446.1"/>
    </source>
</evidence>
<name>A0ACC2I677_9PEZI</name>
<comment type="caution">
    <text evidence="1">The sequence shown here is derived from an EMBL/GenBank/DDBJ whole genome shotgun (WGS) entry which is preliminary data.</text>
</comment>
<reference evidence="1" key="1">
    <citation type="submission" date="2022-11" db="EMBL/GenBank/DDBJ databases">
        <title>Genome Sequence of Nemania bipapillata.</title>
        <authorList>
            <person name="Buettner E."/>
        </authorList>
    </citation>
    <scope>NUCLEOTIDE SEQUENCE</scope>
    <source>
        <strain evidence="1">CP14</strain>
    </source>
</reference>
<keyword evidence="2" id="KW-1185">Reference proteome</keyword>
<proteinExistence type="predicted"/>
<sequence length="635" mass="67030">MAASFTRVPVWDLLQDEHTEKEAPDNTEALLSVRPGEESVIGTDERVLVPDRDFAPGGKYRSVVKLFLRFQAQETDDPWALATGWLIRNDLVVTAGHCAFDHSHDLGRLTHVKAYIGYHGNESINDAAYAVQFRTAKQVVTTQSWLEDGTNESFDVSFILLKSPFDDVTPIQYEPTPQSGTSKLGVVGYPGDLMDRDSGEKGAFMWQMFLDTTWDLATSPSHMLQYKIDTYGGNSGSAVFLQPPTAASDAKSIGVHVFGGNPNSASVIGHLGNDINIYLAALDAYTSGKLPAGATKETAASQPWLTYINIPSRDHDGPWDPNGPSGGDGTETDIGDGPGTLGGKITGVDEGFLDILNKAVKVVGPIATTVLQTGLPMILGPVGGPVSALAGVALNVAGKIAASATGTEADLGKSYTFDGVTERAILGEAGIECLKHMGNAKCKQLGIFDNMTGIVKQTAPTLQGVAPKIMVAVAEPALRMTLDSLSRAQSGTEDTFITPPIRKPKKNEKDTTGFGPRLSPNQEAFITALGASITKDDTESFLGVLSSVGNVISKGLRVVGPIISTVAQTGLPLLLQGTESDTDAGSPSFNGLAERSLIGEAALLSVMNLPTKTVQEEGLFDVIKKVVTTIGPADC</sequence>
<organism evidence="1 2">
    <name type="scientific">Nemania bipapillata</name>
    <dbReference type="NCBI Taxonomy" id="110536"/>
    <lineage>
        <taxon>Eukaryota</taxon>
        <taxon>Fungi</taxon>
        <taxon>Dikarya</taxon>
        <taxon>Ascomycota</taxon>
        <taxon>Pezizomycotina</taxon>
        <taxon>Sordariomycetes</taxon>
        <taxon>Xylariomycetidae</taxon>
        <taxon>Xylariales</taxon>
        <taxon>Xylariaceae</taxon>
        <taxon>Nemania</taxon>
    </lineage>
</organism>
<dbReference type="Proteomes" id="UP001153334">
    <property type="component" value="Unassembled WGS sequence"/>
</dbReference>
<evidence type="ECO:0000313" key="2">
    <source>
        <dbReference type="Proteomes" id="UP001153334"/>
    </source>
</evidence>